<dbReference type="PANTHER" id="PTHR43747:SF4">
    <property type="entry name" value="FLAVIN-DEPENDENT TRYPTOPHAN HALOGENASE"/>
    <property type="match status" value="1"/>
</dbReference>
<reference evidence="1 2" key="1">
    <citation type="submission" date="2019-12" db="EMBL/GenBank/DDBJ databases">
        <title>Genomic-based taxomic classification of the family Erythrobacteraceae.</title>
        <authorList>
            <person name="Xu L."/>
        </authorList>
    </citation>
    <scope>NUCLEOTIDE SEQUENCE [LARGE SCALE GENOMIC DNA]</scope>
    <source>
        <strain evidence="1 2">H32</strain>
    </source>
</reference>
<proteinExistence type="predicted"/>
<gene>
    <name evidence="1" type="ORF">GRI72_11835</name>
</gene>
<accession>A0ABW9V0E3</accession>
<dbReference type="PANTHER" id="PTHR43747">
    <property type="entry name" value="FAD-BINDING PROTEIN"/>
    <property type="match status" value="1"/>
</dbReference>
<dbReference type="InterPro" id="IPR033856">
    <property type="entry name" value="Trp_halogen"/>
</dbReference>
<dbReference type="EMBL" id="WTYO01000005">
    <property type="protein sequence ID" value="MXO69510.1"/>
    <property type="molecule type" value="Genomic_DNA"/>
</dbReference>
<name>A0ABW9V0E3_9SPHN</name>
<sequence length="532" mass="57660">MTGDATGGRATGGDATGGAGPLRSICIVGGGTAGWSAAALLARVLRGSGCRITLVESSAIPTVGVGEATIPPIFDFLHNIGADEVEFIRRCQATFKLGIRFRDWLHPGHEYWHPFGSLGVTINRRPFHHYYCRTLAEGHGETLADLCPAAALAEDGKFAFPSPDGQWPGGAVAYALHFDAGLVAAFLRDHAERAGVERLDRRIVGARRGEGETIAAIAFDDGTALSADFYIDCSGFRGLLIEETLGAGFEDWKHWLPCDRAIAAPTAAQARRAPHTLATAQSAGWQWCIPLQHRTGNGLVYASDFIDDADAEAELLAGLDGEPLAQPRVLRFTAGLRRRAWVGNCLAIGLAAGFLEPLESTSIHLIHTGLNRLLDLFPDRGFDPALRAAYNRDVHREYAHIRDFLLLHYAPNRREGEPFWDHMRGLALPDTLAEKIELFERTGRIAARQRELFADINWFYVMHGMGLVPAAIDPLAGAVPAAEVREVIGQLRGAMLAFRRAAPTHDAILARLLDPAETRRPAFGVGAGWAGR</sequence>
<organism evidence="1 2">
    <name type="scientific">Pelagerythrobacter marinus</name>
    <dbReference type="NCBI Taxonomy" id="538382"/>
    <lineage>
        <taxon>Bacteria</taxon>
        <taxon>Pseudomonadati</taxon>
        <taxon>Pseudomonadota</taxon>
        <taxon>Alphaproteobacteria</taxon>
        <taxon>Sphingomonadales</taxon>
        <taxon>Erythrobacteraceae</taxon>
        <taxon>Pelagerythrobacter</taxon>
    </lineage>
</organism>
<comment type="caution">
    <text evidence="1">The sequence shown here is derived from an EMBL/GenBank/DDBJ whole genome shotgun (WGS) entry which is preliminary data.</text>
</comment>
<dbReference type="PIRSF" id="PIRSF011396">
    <property type="entry name" value="Trp_halogenase"/>
    <property type="match status" value="1"/>
</dbReference>
<dbReference type="Pfam" id="PF04820">
    <property type="entry name" value="Trp_halogenase"/>
    <property type="match status" value="1"/>
</dbReference>
<dbReference type="InterPro" id="IPR036188">
    <property type="entry name" value="FAD/NAD-bd_sf"/>
</dbReference>
<dbReference type="SUPFAM" id="SSF51905">
    <property type="entry name" value="FAD/NAD(P)-binding domain"/>
    <property type="match status" value="1"/>
</dbReference>
<dbReference type="Gene3D" id="3.50.50.60">
    <property type="entry name" value="FAD/NAD(P)-binding domain"/>
    <property type="match status" value="1"/>
</dbReference>
<evidence type="ECO:0000313" key="1">
    <source>
        <dbReference type="EMBL" id="MXO69510.1"/>
    </source>
</evidence>
<protein>
    <submittedName>
        <fullName evidence="1">Tryptophan halogenase</fullName>
    </submittedName>
</protein>
<dbReference type="InterPro" id="IPR006905">
    <property type="entry name" value="Flavin_halogenase"/>
</dbReference>
<dbReference type="InterPro" id="IPR050816">
    <property type="entry name" value="Flavin-dep_Halogenase_NPB"/>
</dbReference>
<dbReference type="RefSeq" id="WP_160734121.1">
    <property type="nucleotide sequence ID" value="NZ_WTYO01000005.1"/>
</dbReference>
<keyword evidence="2" id="KW-1185">Reference proteome</keyword>
<dbReference type="Proteomes" id="UP000444401">
    <property type="component" value="Unassembled WGS sequence"/>
</dbReference>
<evidence type="ECO:0000313" key="2">
    <source>
        <dbReference type="Proteomes" id="UP000444401"/>
    </source>
</evidence>